<proteinExistence type="predicted"/>
<reference evidence="2" key="1">
    <citation type="journal article" date="2023" name="Mol. Ecol. Resour.">
        <title>Chromosome-level genome assembly of a triploid poplar Populus alba 'Berolinensis'.</title>
        <authorList>
            <person name="Chen S."/>
            <person name="Yu Y."/>
            <person name="Wang X."/>
            <person name="Wang S."/>
            <person name="Zhang T."/>
            <person name="Zhou Y."/>
            <person name="He R."/>
            <person name="Meng N."/>
            <person name="Wang Y."/>
            <person name="Liu W."/>
            <person name="Liu Z."/>
            <person name="Liu J."/>
            <person name="Guo Q."/>
            <person name="Huang H."/>
            <person name="Sederoff R.R."/>
            <person name="Wang G."/>
            <person name="Qu G."/>
            <person name="Chen S."/>
        </authorList>
    </citation>
    <scope>NUCLEOTIDE SEQUENCE</scope>
    <source>
        <strain evidence="2">SC-2020</strain>
    </source>
</reference>
<organism evidence="2 3">
    <name type="scientific">Populus alba x Populus x berolinensis</name>
    <dbReference type="NCBI Taxonomy" id="444605"/>
    <lineage>
        <taxon>Eukaryota</taxon>
        <taxon>Viridiplantae</taxon>
        <taxon>Streptophyta</taxon>
        <taxon>Embryophyta</taxon>
        <taxon>Tracheophyta</taxon>
        <taxon>Spermatophyta</taxon>
        <taxon>Magnoliopsida</taxon>
        <taxon>eudicotyledons</taxon>
        <taxon>Gunneridae</taxon>
        <taxon>Pentapetalae</taxon>
        <taxon>rosids</taxon>
        <taxon>fabids</taxon>
        <taxon>Malpighiales</taxon>
        <taxon>Salicaceae</taxon>
        <taxon>Saliceae</taxon>
        <taxon>Populus</taxon>
    </lineage>
</organism>
<gene>
    <name evidence="2" type="ORF">NC653_006426</name>
</gene>
<dbReference type="EMBL" id="JAQIZT010000002">
    <property type="protein sequence ID" value="KAJ7007381.1"/>
    <property type="molecule type" value="Genomic_DNA"/>
</dbReference>
<dbReference type="AlphaFoldDB" id="A0AAD6REP1"/>
<evidence type="ECO:0000313" key="2">
    <source>
        <dbReference type="EMBL" id="KAJ7007381.1"/>
    </source>
</evidence>
<dbReference type="Proteomes" id="UP001164929">
    <property type="component" value="Chromosome 2"/>
</dbReference>
<name>A0AAD6REP1_9ROSI</name>
<accession>A0AAD6REP1</accession>
<evidence type="ECO:0000256" key="1">
    <source>
        <dbReference type="SAM" id="MobiDB-lite"/>
    </source>
</evidence>
<keyword evidence="3" id="KW-1185">Reference proteome</keyword>
<evidence type="ECO:0000313" key="3">
    <source>
        <dbReference type="Proteomes" id="UP001164929"/>
    </source>
</evidence>
<protein>
    <submittedName>
        <fullName evidence="2">Uncharacterized protein</fullName>
    </submittedName>
</protein>
<sequence length="305" mass="33848">MKDSKICKKKSAADQRMAVEFAVGNECFRRCWRSCSQKGIPISTTVLSTRLLFFHMAADSEKDASEGLGGGQAPPMENQLMQTLSHVSLKTIGAPNTGEKDHKPACSTKLTEAQRKRKQECQRNFYARNKQKSKDQDEEVEALRNECAYYQGQADAYKKGIQEELAKVVHSVGEVVNKQTAQIDKLCEPFIKEKHSAGTRGSTSSSTEMLEGAPNQLAFNSLMELYIASETHHAQEKVATEARHAQEMAAIIAHHAQEMANTEARHAQEMDEVRKEYGLDLENEGQALAGASPGSDYGDQFLNYN</sequence>
<feature type="region of interest" description="Disordered" evidence="1">
    <location>
        <begin position="286"/>
        <end position="305"/>
    </location>
</feature>
<comment type="caution">
    <text evidence="2">The sequence shown here is derived from an EMBL/GenBank/DDBJ whole genome shotgun (WGS) entry which is preliminary data.</text>
</comment>